<dbReference type="EC" id="2.7.1.180" evidence="2"/>
<name>A0A8J7WRK2_9ACTN</name>
<dbReference type="AlphaFoldDB" id="A0A8J7WRK2"/>
<evidence type="ECO:0000256" key="11">
    <source>
        <dbReference type="SAM" id="MobiDB-lite"/>
    </source>
</evidence>
<keyword evidence="13" id="KW-1185">Reference proteome</keyword>
<evidence type="ECO:0000256" key="8">
    <source>
        <dbReference type="ARBA" id="ARBA00022842"/>
    </source>
</evidence>
<comment type="caution">
    <text evidence="12">The sequence shown here is derived from an EMBL/GenBank/DDBJ whole genome shotgun (WGS) entry which is preliminary data.</text>
</comment>
<keyword evidence="6" id="KW-0479">Metal-binding</keyword>
<feature type="region of interest" description="Disordered" evidence="11">
    <location>
        <begin position="308"/>
        <end position="331"/>
    </location>
</feature>
<feature type="compositionally biased region" description="Basic and acidic residues" evidence="11">
    <location>
        <begin position="193"/>
        <end position="202"/>
    </location>
</feature>
<sequence>MNPGRAAFPALGGTAVVLAADPARLDAACAAARAEIEAVDLACSRFRSDSELSRVNADAGRPVPVGELFAEALETALRAARLTDGLVDPTCGAALAAAGYDRDFELLRCAGTDIGVLRPAPAPGWRSVSWDASRAVVRTEPGTALDFGATAKALGADRAARAAHRAADCGVLVSLSGDLAVQGPSPDGGWRVRIADDHRDGPDATGTPDDERGPLVTVAEGGLATSSTTVRRWSVGEVQMHHILDPLTGRCAQSCWRTVSVAAISCVDANIAATAAIVRGEPAARWLAGLGLPARLVRNDGSVLTLAGWPAEPDAKQGSAPNRPIVPSPPV</sequence>
<keyword evidence="7" id="KW-0274">FAD</keyword>
<dbReference type="GO" id="GO:0046872">
    <property type="term" value="F:metal ion binding"/>
    <property type="evidence" value="ECO:0007669"/>
    <property type="project" value="UniProtKB-KW"/>
</dbReference>
<dbReference type="EMBL" id="JAGSXH010000130">
    <property type="protein sequence ID" value="MBS2966213.1"/>
    <property type="molecule type" value="Genomic_DNA"/>
</dbReference>
<comment type="catalytic activity">
    <reaction evidence="10">
        <text>L-threonyl-[protein] + FAD = FMN-L-threonyl-[protein] + AMP + H(+)</text>
        <dbReference type="Rhea" id="RHEA:36847"/>
        <dbReference type="Rhea" id="RHEA-COMP:11060"/>
        <dbReference type="Rhea" id="RHEA-COMP:11061"/>
        <dbReference type="ChEBI" id="CHEBI:15378"/>
        <dbReference type="ChEBI" id="CHEBI:30013"/>
        <dbReference type="ChEBI" id="CHEBI:57692"/>
        <dbReference type="ChEBI" id="CHEBI:74257"/>
        <dbReference type="ChEBI" id="CHEBI:456215"/>
        <dbReference type="EC" id="2.7.1.180"/>
    </reaction>
</comment>
<dbReference type="Pfam" id="PF02424">
    <property type="entry name" value="ApbE"/>
    <property type="match status" value="1"/>
</dbReference>
<proteinExistence type="predicted"/>
<comment type="cofactor">
    <cofactor evidence="1">
        <name>Mg(2+)</name>
        <dbReference type="ChEBI" id="CHEBI:18420"/>
    </cofactor>
</comment>
<evidence type="ECO:0000256" key="4">
    <source>
        <dbReference type="ARBA" id="ARBA00022630"/>
    </source>
</evidence>
<evidence type="ECO:0000256" key="10">
    <source>
        <dbReference type="ARBA" id="ARBA00048540"/>
    </source>
</evidence>
<evidence type="ECO:0000256" key="3">
    <source>
        <dbReference type="ARBA" id="ARBA00016337"/>
    </source>
</evidence>
<organism evidence="12 13">
    <name type="scientific">Actinocrinis puniceicyclus</name>
    <dbReference type="NCBI Taxonomy" id="977794"/>
    <lineage>
        <taxon>Bacteria</taxon>
        <taxon>Bacillati</taxon>
        <taxon>Actinomycetota</taxon>
        <taxon>Actinomycetes</taxon>
        <taxon>Catenulisporales</taxon>
        <taxon>Actinospicaceae</taxon>
        <taxon>Actinocrinis</taxon>
    </lineage>
</organism>
<reference evidence="12" key="1">
    <citation type="submission" date="2021-04" db="EMBL/GenBank/DDBJ databases">
        <title>Genome based classification of Actinospica acidithermotolerans sp. nov., an actinobacterium isolated from an Indonesian hot spring.</title>
        <authorList>
            <person name="Kusuma A.B."/>
            <person name="Putra K.E."/>
            <person name="Nafisah S."/>
            <person name="Loh J."/>
            <person name="Nouioui I."/>
            <person name="Goodfellow M."/>
        </authorList>
    </citation>
    <scope>NUCLEOTIDE SEQUENCE</scope>
    <source>
        <strain evidence="12">DSM 45618</strain>
    </source>
</reference>
<evidence type="ECO:0000256" key="1">
    <source>
        <dbReference type="ARBA" id="ARBA00001946"/>
    </source>
</evidence>
<dbReference type="RefSeq" id="WP_211471064.1">
    <property type="nucleotide sequence ID" value="NZ_JAGSXH010000130.1"/>
</dbReference>
<feature type="region of interest" description="Disordered" evidence="11">
    <location>
        <begin position="186"/>
        <end position="213"/>
    </location>
</feature>
<accession>A0A8J7WRK2</accession>
<gene>
    <name evidence="12" type="ORF">KGA66_24425</name>
</gene>
<dbReference type="Proteomes" id="UP000677913">
    <property type="component" value="Unassembled WGS sequence"/>
</dbReference>
<dbReference type="SUPFAM" id="SSF143631">
    <property type="entry name" value="ApbE-like"/>
    <property type="match status" value="1"/>
</dbReference>
<dbReference type="Gene3D" id="3.10.520.10">
    <property type="entry name" value="ApbE-like domains"/>
    <property type="match status" value="1"/>
</dbReference>
<dbReference type="GO" id="GO:0016740">
    <property type="term" value="F:transferase activity"/>
    <property type="evidence" value="ECO:0007669"/>
    <property type="project" value="UniProtKB-KW"/>
</dbReference>
<dbReference type="PANTHER" id="PTHR30040">
    <property type="entry name" value="THIAMINE BIOSYNTHESIS LIPOPROTEIN APBE"/>
    <property type="match status" value="1"/>
</dbReference>
<dbReference type="PANTHER" id="PTHR30040:SF2">
    <property type="entry name" value="FAD:PROTEIN FMN TRANSFERASE"/>
    <property type="match status" value="1"/>
</dbReference>
<evidence type="ECO:0000313" key="13">
    <source>
        <dbReference type="Proteomes" id="UP000677913"/>
    </source>
</evidence>
<keyword evidence="4" id="KW-0285">Flavoprotein</keyword>
<evidence type="ECO:0000256" key="5">
    <source>
        <dbReference type="ARBA" id="ARBA00022679"/>
    </source>
</evidence>
<evidence type="ECO:0000256" key="7">
    <source>
        <dbReference type="ARBA" id="ARBA00022827"/>
    </source>
</evidence>
<protein>
    <recommendedName>
        <fullName evidence="3">FAD:protein FMN transferase</fullName>
        <ecNumber evidence="2">2.7.1.180</ecNumber>
    </recommendedName>
    <alternativeName>
        <fullName evidence="9">Flavin transferase</fullName>
    </alternativeName>
</protein>
<evidence type="ECO:0000256" key="9">
    <source>
        <dbReference type="ARBA" id="ARBA00031306"/>
    </source>
</evidence>
<evidence type="ECO:0000256" key="6">
    <source>
        <dbReference type="ARBA" id="ARBA00022723"/>
    </source>
</evidence>
<dbReference type="InterPro" id="IPR024932">
    <property type="entry name" value="ApbE"/>
</dbReference>
<evidence type="ECO:0000256" key="2">
    <source>
        <dbReference type="ARBA" id="ARBA00011955"/>
    </source>
</evidence>
<keyword evidence="5 12" id="KW-0808">Transferase</keyword>
<dbReference type="InterPro" id="IPR003374">
    <property type="entry name" value="ApbE-like_sf"/>
</dbReference>
<evidence type="ECO:0000313" key="12">
    <source>
        <dbReference type="EMBL" id="MBS2966213.1"/>
    </source>
</evidence>
<keyword evidence="8" id="KW-0460">Magnesium</keyword>